<keyword evidence="4" id="KW-0560">Oxidoreductase</keyword>
<evidence type="ECO:0000256" key="2">
    <source>
        <dbReference type="ARBA" id="ARBA00022723"/>
    </source>
</evidence>
<evidence type="ECO:0000256" key="1">
    <source>
        <dbReference type="ARBA" id="ARBA00008072"/>
    </source>
</evidence>
<sequence>MGHHITVISSSDNKREEALEHLGVDEYLVSSDKKGMQGAGKSILVGPVDDPLQFISSNIFLESRSTVGSLTESVKETEELLEFWKEKGLRSMNEIIKMEYINTAFQRLEQNDVRYRFVVHVAGSKL</sequence>
<evidence type="ECO:0000256" key="3">
    <source>
        <dbReference type="ARBA" id="ARBA00022833"/>
    </source>
</evidence>
<dbReference type="eggNOG" id="KOG0023">
    <property type="taxonomic scope" value="Eukaryota"/>
</dbReference>
<keyword evidence="3" id="KW-0862">Zinc</keyword>
<dbReference type="InterPro" id="IPR047109">
    <property type="entry name" value="CAD-like"/>
</dbReference>
<organism evidence="5 6">
    <name type="scientific">Theobroma cacao</name>
    <name type="common">Cacao</name>
    <name type="synonym">Cocoa</name>
    <dbReference type="NCBI Taxonomy" id="3641"/>
    <lineage>
        <taxon>Eukaryota</taxon>
        <taxon>Viridiplantae</taxon>
        <taxon>Streptophyta</taxon>
        <taxon>Embryophyta</taxon>
        <taxon>Tracheophyta</taxon>
        <taxon>Spermatophyta</taxon>
        <taxon>Magnoliopsida</taxon>
        <taxon>eudicotyledons</taxon>
        <taxon>Gunneridae</taxon>
        <taxon>Pentapetalae</taxon>
        <taxon>rosids</taxon>
        <taxon>malvids</taxon>
        <taxon>Malvales</taxon>
        <taxon>Malvaceae</taxon>
        <taxon>Byttnerioideae</taxon>
        <taxon>Theobroma</taxon>
    </lineage>
</organism>
<keyword evidence="2" id="KW-0479">Metal-binding</keyword>
<dbReference type="OMA" id="NANTTME"/>
<gene>
    <name evidence="5" type="ORF">TCM_007140</name>
</gene>
<dbReference type="Gene3D" id="3.40.50.720">
    <property type="entry name" value="NAD(P)-binding Rossmann-like Domain"/>
    <property type="match status" value="2"/>
</dbReference>
<dbReference type="GO" id="GO:0046872">
    <property type="term" value="F:metal ion binding"/>
    <property type="evidence" value="ECO:0007669"/>
    <property type="project" value="UniProtKB-KW"/>
</dbReference>
<dbReference type="InParanoid" id="A0A061E144"/>
<evidence type="ECO:0000256" key="4">
    <source>
        <dbReference type="ARBA" id="ARBA00023002"/>
    </source>
</evidence>
<dbReference type="STRING" id="3641.A0A061E144"/>
<dbReference type="InterPro" id="IPR036291">
    <property type="entry name" value="NAD(P)-bd_dom_sf"/>
</dbReference>
<reference evidence="5 6" key="1">
    <citation type="journal article" date="2013" name="Genome Biol.">
        <title>The genome sequence of the most widely cultivated cacao type and its use to identify candidate genes regulating pod color.</title>
        <authorList>
            <person name="Motamayor J.C."/>
            <person name="Mockaitis K."/>
            <person name="Schmutz J."/>
            <person name="Haiminen N."/>
            <person name="Iii D.L."/>
            <person name="Cornejo O."/>
            <person name="Findley S.D."/>
            <person name="Zheng P."/>
            <person name="Utro F."/>
            <person name="Royaert S."/>
            <person name="Saski C."/>
            <person name="Jenkins J."/>
            <person name="Podicheti R."/>
            <person name="Zhao M."/>
            <person name="Scheffler B.E."/>
            <person name="Stack J.C."/>
            <person name="Feltus F.A."/>
            <person name="Mustiga G.M."/>
            <person name="Amores F."/>
            <person name="Phillips W."/>
            <person name="Marelli J.P."/>
            <person name="May G.D."/>
            <person name="Shapiro H."/>
            <person name="Ma J."/>
            <person name="Bustamante C.D."/>
            <person name="Schnell R.J."/>
            <person name="Main D."/>
            <person name="Gilbert D."/>
            <person name="Parida L."/>
            <person name="Kuhn D.N."/>
        </authorList>
    </citation>
    <scope>NUCLEOTIDE SEQUENCE [LARGE SCALE GENOMIC DNA]</scope>
    <source>
        <strain evidence="6">cv. Matina 1-6</strain>
    </source>
</reference>
<protein>
    <submittedName>
        <fullName evidence="5">Cinnamyl alcohol dehydrogenase 1, putative</fullName>
    </submittedName>
</protein>
<dbReference type="Gene3D" id="3.90.180.10">
    <property type="entry name" value="Medium-chain alcohol dehydrogenases, catalytic domain"/>
    <property type="match status" value="1"/>
</dbReference>
<dbReference type="Gramene" id="EOX98362">
    <property type="protein sequence ID" value="EOX98362"/>
    <property type="gene ID" value="TCM_007140"/>
</dbReference>
<name>A0A061E144_THECC</name>
<dbReference type="SUPFAM" id="SSF51735">
    <property type="entry name" value="NAD(P)-binding Rossmann-fold domains"/>
    <property type="match status" value="1"/>
</dbReference>
<dbReference type="Proteomes" id="UP000026915">
    <property type="component" value="Chromosome 2"/>
</dbReference>
<evidence type="ECO:0000313" key="5">
    <source>
        <dbReference type="EMBL" id="EOX98362.1"/>
    </source>
</evidence>
<dbReference type="AlphaFoldDB" id="A0A061E144"/>
<evidence type="ECO:0000313" key="6">
    <source>
        <dbReference type="Proteomes" id="UP000026915"/>
    </source>
</evidence>
<comment type="similarity">
    <text evidence="1">Belongs to the zinc-containing alcohol dehydrogenase family.</text>
</comment>
<keyword evidence="6" id="KW-1185">Reference proteome</keyword>
<dbReference type="EMBL" id="CM001880">
    <property type="protein sequence ID" value="EOX98362.1"/>
    <property type="molecule type" value="Genomic_DNA"/>
</dbReference>
<accession>A0A061E144</accession>
<proteinExistence type="inferred from homology"/>
<dbReference type="PANTHER" id="PTHR42683">
    <property type="entry name" value="ALDEHYDE REDUCTASE"/>
    <property type="match status" value="1"/>
</dbReference>
<dbReference type="HOGENOM" id="CLU_1985626_0_0_1"/>
<dbReference type="GO" id="GO:0016616">
    <property type="term" value="F:oxidoreductase activity, acting on the CH-OH group of donors, NAD or NADP as acceptor"/>
    <property type="evidence" value="ECO:0007669"/>
    <property type="project" value="InterPro"/>
</dbReference>